<evidence type="ECO:0000313" key="11">
    <source>
        <dbReference type="Proteomes" id="UP000694570"/>
    </source>
</evidence>
<dbReference type="Gene3D" id="2.40.70.10">
    <property type="entry name" value="Acid Proteases"/>
    <property type="match status" value="3"/>
</dbReference>
<feature type="domain" description="Peptidase A1" evidence="9">
    <location>
        <begin position="74"/>
        <end position="353"/>
    </location>
</feature>
<dbReference type="Gene3D" id="6.10.140.60">
    <property type="match status" value="1"/>
</dbReference>
<keyword evidence="8" id="KW-0064">Aspartyl protease</keyword>
<dbReference type="PANTHER" id="PTHR47966:SF49">
    <property type="entry name" value="PEPSIN A-5"/>
    <property type="match status" value="1"/>
</dbReference>
<dbReference type="InterPro" id="IPR001461">
    <property type="entry name" value="Aspartic_peptidase_A1"/>
</dbReference>
<evidence type="ECO:0000256" key="1">
    <source>
        <dbReference type="ARBA" id="ARBA00004239"/>
    </source>
</evidence>
<keyword evidence="5 7" id="KW-1015">Disulfide bond</keyword>
<evidence type="ECO:0000256" key="6">
    <source>
        <dbReference type="PIRSR" id="PIRSR601461-1"/>
    </source>
</evidence>
<organism evidence="10 11">
    <name type="scientific">Sus scrofa</name>
    <name type="common">Pig</name>
    <dbReference type="NCBI Taxonomy" id="9823"/>
    <lineage>
        <taxon>Eukaryota</taxon>
        <taxon>Metazoa</taxon>
        <taxon>Chordata</taxon>
        <taxon>Craniata</taxon>
        <taxon>Vertebrata</taxon>
        <taxon>Euteleostomi</taxon>
        <taxon>Mammalia</taxon>
        <taxon>Eutheria</taxon>
        <taxon>Laurasiatheria</taxon>
        <taxon>Artiodactyla</taxon>
        <taxon>Suina</taxon>
        <taxon>Suidae</taxon>
        <taxon>Sus</taxon>
    </lineage>
</organism>
<dbReference type="SUPFAM" id="SSF50630">
    <property type="entry name" value="Acid proteases"/>
    <property type="match status" value="1"/>
</dbReference>
<dbReference type="Pfam" id="PF07966">
    <property type="entry name" value="A1_Propeptide"/>
    <property type="match status" value="1"/>
</dbReference>
<keyword evidence="3" id="KW-0964">Secreted</keyword>
<dbReference type="GO" id="GO:0006508">
    <property type="term" value="P:proteolysis"/>
    <property type="evidence" value="ECO:0007669"/>
    <property type="project" value="UniProtKB-KW"/>
</dbReference>
<dbReference type="GO" id="GO:0004190">
    <property type="term" value="F:aspartic-type endopeptidase activity"/>
    <property type="evidence" value="ECO:0007669"/>
    <property type="project" value="UniProtKB-KW"/>
</dbReference>
<keyword evidence="8" id="KW-0378">Hydrolase</keyword>
<dbReference type="PROSITE" id="PS51767">
    <property type="entry name" value="PEPTIDASE_A1"/>
    <property type="match status" value="1"/>
</dbReference>
<feature type="active site" evidence="6">
    <location>
        <position position="92"/>
    </location>
</feature>
<comment type="subcellular location">
    <subcellularLocation>
        <location evidence="1">Secreted</location>
        <location evidence="1">Extracellular space</location>
    </subcellularLocation>
</comment>
<evidence type="ECO:0000256" key="3">
    <source>
        <dbReference type="ARBA" id="ARBA00022525"/>
    </source>
</evidence>
<feature type="active site" evidence="6">
    <location>
        <position position="248"/>
    </location>
</feature>
<evidence type="ECO:0000259" key="9">
    <source>
        <dbReference type="PROSITE" id="PS51767"/>
    </source>
</evidence>
<dbReference type="Pfam" id="PF00026">
    <property type="entry name" value="Asp"/>
    <property type="match status" value="2"/>
</dbReference>
<dbReference type="Gene3D" id="2.60.40.1960">
    <property type="match status" value="1"/>
</dbReference>
<feature type="disulfide bond" evidence="7">
    <location>
        <begin position="239"/>
        <end position="243"/>
    </location>
</feature>
<dbReference type="InterPro" id="IPR021109">
    <property type="entry name" value="Peptidase_aspartic_dom_sf"/>
</dbReference>
<evidence type="ECO:0000256" key="4">
    <source>
        <dbReference type="ARBA" id="ARBA00022729"/>
    </source>
</evidence>
<reference evidence="10" key="1">
    <citation type="submission" date="2025-08" db="UniProtKB">
        <authorList>
            <consortium name="Ensembl"/>
        </authorList>
    </citation>
    <scope>IDENTIFICATION</scope>
</reference>
<evidence type="ECO:0000256" key="5">
    <source>
        <dbReference type="ARBA" id="ARBA00023157"/>
    </source>
</evidence>
<protein>
    <recommendedName>
        <fullName evidence="9">Peptidase A1 domain-containing protein</fullName>
    </recommendedName>
</protein>
<keyword evidence="8" id="KW-0645">Protease</keyword>
<accession>A0A8D0VAK2</accession>
<dbReference type="InterPro" id="IPR012848">
    <property type="entry name" value="Aspartic_peptidase_N"/>
</dbReference>
<name>A0A8D0VAK2_PIG</name>
<sequence>CRWQTQLGSGIAVAVVIPLTKVKSIRENLREKGLLKNFLKEHPFTMIQNRLNQKPAPQGKVSRQPLRNYFDMAYVGNISIGTPPQQFSVIFDTGSSDLWVPSIYCQSRACNTHRVFDPFKSTTFRYSGVPIELEYASGMMSGYLGYDTVRISNLIIMGQEFGYSQWEENEAFDHAMFDGMLGLGYPGLAIEDTTPVFDNLRKRGLIAQPVFAFYLSTLAQWKPQPSRLGITWRGYVVACKSGCQAVIDTGSSLLIGPTKEVINIQKLINAKPFQEECSTMNTLPDFIFTINNVQYPVPARAYIQKGSSTGRCYSNFSGGTEDLSDKEFWILGDVFLRLYFTVFDRGQDRIGLAPAV</sequence>
<dbReference type="PRINTS" id="PR00792">
    <property type="entry name" value="PEPSIN"/>
</dbReference>
<evidence type="ECO:0000256" key="8">
    <source>
        <dbReference type="RuleBase" id="RU000454"/>
    </source>
</evidence>
<dbReference type="PROSITE" id="PS00141">
    <property type="entry name" value="ASP_PROTEASE"/>
    <property type="match status" value="2"/>
</dbReference>
<dbReference type="GO" id="GO:0005576">
    <property type="term" value="C:extracellular region"/>
    <property type="evidence" value="ECO:0007669"/>
    <property type="project" value="UniProtKB-SubCell"/>
</dbReference>
<dbReference type="Ensembl" id="ENSSSCT00030006775.1">
    <property type="protein sequence ID" value="ENSSSCP00030003012.1"/>
    <property type="gene ID" value="ENSSSCG00030004917.1"/>
</dbReference>
<comment type="similarity">
    <text evidence="2 8">Belongs to the peptidase A1 family.</text>
</comment>
<dbReference type="InterPro" id="IPR001969">
    <property type="entry name" value="Aspartic_peptidase_AS"/>
</dbReference>
<dbReference type="PANTHER" id="PTHR47966">
    <property type="entry name" value="BETA-SITE APP-CLEAVING ENZYME, ISOFORM A-RELATED"/>
    <property type="match status" value="1"/>
</dbReference>
<feature type="disulfide bond" evidence="7">
    <location>
        <begin position="105"/>
        <end position="110"/>
    </location>
</feature>
<evidence type="ECO:0000256" key="2">
    <source>
        <dbReference type="ARBA" id="ARBA00007447"/>
    </source>
</evidence>
<keyword evidence="4" id="KW-0732">Signal</keyword>
<dbReference type="Proteomes" id="UP000694570">
    <property type="component" value="Unplaced"/>
</dbReference>
<dbReference type="InterPro" id="IPR033121">
    <property type="entry name" value="PEPTIDASE_A1"/>
</dbReference>
<evidence type="ECO:0000313" key="10">
    <source>
        <dbReference type="Ensembl" id="ENSSSCP00030003012.1"/>
    </source>
</evidence>
<dbReference type="AlphaFoldDB" id="A0A8D0VAK2"/>
<dbReference type="FunFam" id="2.40.70.10:FF:000004">
    <property type="entry name" value="Pepsin A"/>
    <property type="match status" value="1"/>
</dbReference>
<evidence type="ECO:0000256" key="7">
    <source>
        <dbReference type="PIRSR" id="PIRSR601461-2"/>
    </source>
</evidence>
<proteinExistence type="inferred from homology"/>